<dbReference type="Gene3D" id="3.40.50.2000">
    <property type="entry name" value="Glycogen Phosphorylase B"/>
    <property type="match status" value="2"/>
</dbReference>
<dbReference type="EMBL" id="AP026973">
    <property type="protein sequence ID" value="BDT76528.1"/>
    <property type="molecule type" value="Genomic_DNA"/>
</dbReference>
<dbReference type="PANTHER" id="PTHR45947">
    <property type="entry name" value="SULFOQUINOVOSYL TRANSFERASE SQD2"/>
    <property type="match status" value="1"/>
</dbReference>
<dbReference type="AlphaFoldDB" id="A0A9C7C443"/>
<dbReference type="SUPFAM" id="SSF53756">
    <property type="entry name" value="UDP-Glycosyltransferase/glycogen phosphorylase"/>
    <property type="match status" value="1"/>
</dbReference>
<evidence type="ECO:0000259" key="1">
    <source>
        <dbReference type="Pfam" id="PF13439"/>
    </source>
</evidence>
<dbReference type="Pfam" id="PF13439">
    <property type="entry name" value="Glyco_transf_4"/>
    <property type="match status" value="1"/>
</dbReference>
<dbReference type="Pfam" id="PF13692">
    <property type="entry name" value="Glyco_trans_1_4"/>
    <property type="match status" value="1"/>
</dbReference>
<dbReference type="Proteomes" id="UP001211097">
    <property type="component" value="Chromosome"/>
</dbReference>
<reference evidence="2" key="1">
    <citation type="submission" date="2022-11" db="EMBL/GenBank/DDBJ databases">
        <title>Complete Genome Sequences of three Polynucleobacter sp. Subcluster PnecC Strains KF022, KF023, and KF032 Isolated from a Shallow Eutrophic Lake in Japan.</title>
        <authorList>
            <person name="Ogata Y."/>
            <person name="Watanabe K."/>
            <person name="Takemine S."/>
            <person name="Shindo C."/>
            <person name="Kurokawa R."/>
            <person name="Suda W."/>
        </authorList>
    </citation>
    <scope>NUCLEOTIDE SEQUENCE</scope>
    <source>
        <strain evidence="2">KF023</strain>
    </source>
</reference>
<accession>A0A9C7C443</accession>
<feature type="domain" description="Glycosyltransferase subfamily 4-like N-terminal" evidence="1">
    <location>
        <begin position="21"/>
        <end position="189"/>
    </location>
</feature>
<sequence length="391" mass="43946">MKIFVIHEVSYVEKPVYEYQDFAERLSSRGHEVTVIDFCEHQTSKLKKSLVSKTGLSKIRLVNLPNNGIPLIKYLTAKLFFPIRLRRLIKEYQPDAILLYSVFINGVGAVRVAQKKKIPIVFRVLDAYHLLRNSPIESRLLKLSEKFIYQHVDKLSVTNAKMGDYVKRLVGSEAPLPDLDVLDHGVDTTHFRRLAKDESMAKQLGVLNDDFVCIFLGTTYEFSRLDKLVEAIPLILKAVPNFKLLIIGAGELDDSIANAANQLNVNDRVIQVGMIPYQKLPQYLSLGNIAINPFEINSITRDIVPIKILQYLASELPVVSTPLPDLVLKIPSTSGGIWFSASDLMTDFISTLLKVIELQNLSKAGEQARSFMELNFSINHAVQKLEKALGG</sequence>
<protein>
    <recommendedName>
        <fullName evidence="1">Glycosyltransferase subfamily 4-like N-terminal domain-containing protein</fullName>
    </recommendedName>
</protein>
<dbReference type="PANTHER" id="PTHR45947:SF3">
    <property type="entry name" value="SULFOQUINOVOSYL TRANSFERASE SQD2"/>
    <property type="match status" value="1"/>
</dbReference>
<gene>
    <name evidence="2" type="ORF">PKF023_03310</name>
</gene>
<dbReference type="KEGG" id="pyt:PKF023_03310"/>
<dbReference type="InterPro" id="IPR050194">
    <property type="entry name" value="Glycosyltransferase_grp1"/>
</dbReference>
<organism evidence="2">
    <name type="scientific">Polynucleobacter yangtzensis</name>
    <dbReference type="NCBI Taxonomy" id="1743159"/>
    <lineage>
        <taxon>Bacteria</taxon>
        <taxon>Pseudomonadati</taxon>
        <taxon>Pseudomonadota</taxon>
        <taxon>Betaproteobacteria</taxon>
        <taxon>Burkholderiales</taxon>
        <taxon>Burkholderiaceae</taxon>
        <taxon>Polynucleobacter</taxon>
    </lineage>
</organism>
<name>A0A9C7C443_9BURK</name>
<proteinExistence type="predicted"/>
<dbReference type="InterPro" id="IPR028098">
    <property type="entry name" value="Glyco_trans_4-like_N"/>
</dbReference>
<evidence type="ECO:0000313" key="2">
    <source>
        <dbReference type="EMBL" id="BDT76528.1"/>
    </source>
</evidence>
<dbReference type="RefSeq" id="WP_281742899.1">
    <property type="nucleotide sequence ID" value="NZ_AP026973.1"/>
</dbReference>
<dbReference type="GO" id="GO:0016757">
    <property type="term" value="F:glycosyltransferase activity"/>
    <property type="evidence" value="ECO:0007669"/>
    <property type="project" value="TreeGrafter"/>
</dbReference>